<dbReference type="PATRIC" id="fig|1423805.4.peg.1527"/>
<sequence>MRSAKNVTLSGVFFVPILGMTGALLGPSTTLPKFFSLKKEIPPGCDGTSF</sequence>
<reference evidence="1 2" key="1">
    <citation type="journal article" date="2015" name="Genome Announc.">
        <title>Expanding the biotechnology potential of lactobacilli through comparative genomics of 213 strains and associated genera.</title>
        <authorList>
            <person name="Sun Z."/>
            <person name="Harris H.M."/>
            <person name="McCann A."/>
            <person name="Guo C."/>
            <person name="Argimon S."/>
            <person name="Zhang W."/>
            <person name="Yang X."/>
            <person name="Jeffery I.B."/>
            <person name="Cooney J.C."/>
            <person name="Kagawa T.F."/>
            <person name="Liu W."/>
            <person name="Song Y."/>
            <person name="Salvetti E."/>
            <person name="Wrobel A."/>
            <person name="Rasinkangas P."/>
            <person name="Parkhill J."/>
            <person name="Rea M.C."/>
            <person name="O'Sullivan O."/>
            <person name="Ritari J."/>
            <person name="Douillard F.P."/>
            <person name="Paul Ross R."/>
            <person name="Yang R."/>
            <person name="Briner A.E."/>
            <person name="Felis G.E."/>
            <person name="de Vos W.M."/>
            <person name="Barrangou R."/>
            <person name="Klaenhammer T.R."/>
            <person name="Caufield P.W."/>
            <person name="Cui Y."/>
            <person name="Zhang H."/>
            <person name="O'Toole P.W."/>
        </authorList>
    </citation>
    <scope>NUCLEOTIDE SEQUENCE [LARGE SCALE GENOMIC DNA]</scope>
    <source>
        <strain evidence="1 2">DSM 15429</strain>
    </source>
</reference>
<organism evidence="1 2">
    <name type="scientific">Levilactobacillus spicheri DSM 15429</name>
    <dbReference type="NCBI Taxonomy" id="1423805"/>
    <lineage>
        <taxon>Bacteria</taxon>
        <taxon>Bacillati</taxon>
        <taxon>Bacillota</taxon>
        <taxon>Bacilli</taxon>
        <taxon>Lactobacillales</taxon>
        <taxon>Lactobacillaceae</taxon>
        <taxon>Levilactobacillus</taxon>
    </lineage>
</organism>
<proteinExistence type="predicted"/>
<accession>A0A0R1QV01</accession>
<dbReference type="Proteomes" id="UP000051835">
    <property type="component" value="Unassembled WGS sequence"/>
</dbReference>
<evidence type="ECO:0000313" key="2">
    <source>
        <dbReference type="Proteomes" id="UP000051835"/>
    </source>
</evidence>
<name>A0A0R1QV01_9LACO</name>
<protein>
    <submittedName>
        <fullName evidence="1">Uncharacterized protein</fullName>
    </submittedName>
</protein>
<dbReference type="EMBL" id="AZFC01000016">
    <property type="protein sequence ID" value="KRL48359.1"/>
    <property type="molecule type" value="Genomic_DNA"/>
</dbReference>
<gene>
    <name evidence="1" type="ORF">FD37_GL001490</name>
</gene>
<dbReference type="AlphaFoldDB" id="A0A0R1QV01"/>
<evidence type="ECO:0000313" key="1">
    <source>
        <dbReference type="EMBL" id="KRL48359.1"/>
    </source>
</evidence>
<comment type="caution">
    <text evidence="1">The sequence shown here is derived from an EMBL/GenBank/DDBJ whole genome shotgun (WGS) entry which is preliminary data.</text>
</comment>